<proteinExistence type="predicted"/>
<accession>A0A6C0DAY8</accession>
<reference evidence="1" key="1">
    <citation type="journal article" date="2020" name="Nature">
        <title>Giant virus diversity and host interactions through global metagenomics.</title>
        <authorList>
            <person name="Schulz F."/>
            <person name="Roux S."/>
            <person name="Paez-Espino D."/>
            <person name="Jungbluth S."/>
            <person name="Walsh D.A."/>
            <person name="Denef V.J."/>
            <person name="McMahon K.D."/>
            <person name="Konstantinidis K.T."/>
            <person name="Eloe-Fadrosh E.A."/>
            <person name="Kyrpides N.C."/>
            <person name="Woyke T."/>
        </authorList>
    </citation>
    <scope>NUCLEOTIDE SEQUENCE</scope>
    <source>
        <strain evidence="1">GVMAG-M-3300023174-130</strain>
    </source>
</reference>
<dbReference type="AlphaFoldDB" id="A0A6C0DAY8"/>
<dbReference type="EMBL" id="MN739562">
    <property type="protein sequence ID" value="QHT13099.1"/>
    <property type="molecule type" value="Genomic_DNA"/>
</dbReference>
<sequence length="142" mass="17268">MDMDNNSENISFLLNDEHFNKDSSSMNECELLELYKLQSELNDYETGVNYFGDESDNTDDIFTQMKLYELNYNVKQLMLICEFYNIKDVRVNKLKKQDIIEQIIFFENNPENIEIVNKRKEFWCHMDELKNDRMMKRFVIWS</sequence>
<evidence type="ECO:0000313" key="1">
    <source>
        <dbReference type="EMBL" id="QHT13099.1"/>
    </source>
</evidence>
<name>A0A6C0DAY8_9ZZZZ</name>
<organism evidence="1">
    <name type="scientific">viral metagenome</name>
    <dbReference type="NCBI Taxonomy" id="1070528"/>
    <lineage>
        <taxon>unclassified sequences</taxon>
        <taxon>metagenomes</taxon>
        <taxon>organismal metagenomes</taxon>
    </lineage>
</organism>
<protein>
    <submittedName>
        <fullName evidence="1">Uncharacterized protein</fullName>
    </submittedName>
</protein>